<name>A0AAV8S7A3_9ROSI</name>
<keyword evidence="2" id="KW-1185">Reference proteome</keyword>
<dbReference type="EMBL" id="JAIWQS010000054">
    <property type="protein sequence ID" value="KAJ8747920.1"/>
    <property type="molecule type" value="Genomic_DNA"/>
</dbReference>
<proteinExistence type="predicted"/>
<accession>A0AAV8S7A3</accession>
<reference evidence="1 2" key="1">
    <citation type="submission" date="2021-09" db="EMBL/GenBank/DDBJ databases">
        <title>Genomic insights and catalytic innovation underlie evolution of tropane alkaloids biosynthesis.</title>
        <authorList>
            <person name="Wang Y.-J."/>
            <person name="Tian T."/>
            <person name="Huang J.-P."/>
            <person name="Huang S.-X."/>
        </authorList>
    </citation>
    <scope>NUCLEOTIDE SEQUENCE [LARGE SCALE GENOMIC DNA]</scope>
    <source>
        <strain evidence="1">KIB-2018</strain>
        <tissue evidence="1">Leaf</tissue>
    </source>
</reference>
<sequence length="175" mass="19257">MANGRWNSKLITAIFNNCDSGLILSLPLSGNGVDGLLWLYEDKGFFSVKSAYKTLTCGNQEPRNAEIAQSIDGKSVELTGYLFVHKAGMAVFLYGMVFANGDKLSRVAVEAQVVVEHDRTTDGVITWRSPDFGWVKLNIDVATTMDDSYTGSQLDYEVVFQHVRCFANEVTNGLA</sequence>
<evidence type="ECO:0000313" key="1">
    <source>
        <dbReference type="EMBL" id="KAJ8747920.1"/>
    </source>
</evidence>
<protein>
    <submittedName>
        <fullName evidence="1">Uncharacterized protein</fullName>
    </submittedName>
</protein>
<organism evidence="1 2">
    <name type="scientific">Erythroxylum novogranatense</name>
    <dbReference type="NCBI Taxonomy" id="1862640"/>
    <lineage>
        <taxon>Eukaryota</taxon>
        <taxon>Viridiplantae</taxon>
        <taxon>Streptophyta</taxon>
        <taxon>Embryophyta</taxon>
        <taxon>Tracheophyta</taxon>
        <taxon>Spermatophyta</taxon>
        <taxon>Magnoliopsida</taxon>
        <taxon>eudicotyledons</taxon>
        <taxon>Gunneridae</taxon>
        <taxon>Pentapetalae</taxon>
        <taxon>rosids</taxon>
        <taxon>fabids</taxon>
        <taxon>Malpighiales</taxon>
        <taxon>Erythroxylaceae</taxon>
        <taxon>Erythroxylum</taxon>
    </lineage>
</organism>
<gene>
    <name evidence="1" type="ORF">K2173_008215</name>
</gene>
<dbReference type="Proteomes" id="UP001159364">
    <property type="component" value="Unassembled WGS sequence"/>
</dbReference>
<comment type="caution">
    <text evidence="1">The sequence shown here is derived from an EMBL/GenBank/DDBJ whole genome shotgun (WGS) entry which is preliminary data.</text>
</comment>
<evidence type="ECO:0000313" key="2">
    <source>
        <dbReference type="Proteomes" id="UP001159364"/>
    </source>
</evidence>
<dbReference type="AlphaFoldDB" id="A0AAV8S7A3"/>